<evidence type="ECO:0000256" key="1">
    <source>
        <dbReference type="SAM" id="MobiDB-lite"/>
    </source>
</evidence>
<organism evidence="2 3">
    <name type="scientific">Vitrella brassicaformis (strain CCMP3155)</name>
    <dbReference type="NCBI Taxonomy" id="1169540"/>
    <lineage>
        <taxon>Eukaryota</taxon>
        <taxon>Sar</taxon>
        <taxon>Alveolata</taxon>
        <taxon>Colpodellida</taxon>
        <taxon>Vitrellaceae</taxon>
        <taxon>Vitrella</taxon>
    </lineage>
</organism>
<feature type="compositionally biased region" description="Basic and acidic residues" evidence="1">
    <location>
        <begin position="78"/>
        <end position="87"/>
    </location>
</feature>
<evidence type="ECO:0000313" key="3">
    <source>
        <dbReference type="Proteomes" id="UP000041254"/>
    </source>
</evidence>
<proteinExistence type="predicted"/>
<dbReference type="EMBL" id="CDMY01000333">
    <property type="protein sequence ID" value="CEM02698.1"/>
    <property type="molecule type" value="Genomic_DNA"/>
</dbReference>
<keyword evidence="3" id="KW-1185">Reference proteome</keyword>
<dbReference type="InParanoid" id="A0A0G4EW65"/>
<evidence type="ECO:0000313" key="2">
    <source>
        <dbReference type="EMBL" id="CEM02698.1"/>
    </source>
</evidence>
<dbReference type="AlphaFoldDB" id="A0A0G4EW65"/>
<protein>
    <submittedName>
        <fullName evidence="2">Uncharacterized protein</fullName>
    </submittedName>
</protein>
<name>A0A0G4EW65_VITBC</name>
<dbReference type="VEuPathDB" id="CryptoDB:Vbra_13735"/>
<sequence>MSYKYRSDYFLPGVDDFKLDDLRVDRRGVAKIGERHYNLSRLQEKLWKTSYQDIGDYHFMPPKNRQHFLTSAMDQQGYDRDHPHWSKDPIPPPRPRSSLMMDIGPGSRYAGSDRWEATSWDYGRDFLHGTQRSPDGTRCGLPIYGTRKTDESGDLLARMSSYRKSSLGAVGYEGRGGVGVGVGGCSEADYFRTGADYPSSSPYHHGHGAGAGCGGCSHYKRDCVGKAYEW</sequence>
<feature type="region of interest" description="Disordered" evidence="1">
    <location>
        <begin position="78"/>
        <end position="98"/>
    </location>
</feature>
<gene>
    <name evidence="2" type="ORF">Vbra_13735</name>
</gene>
<accession>A0A0G4EW65</accession>
<reference evidence="2 3" key="1">
    <citation type="submission" date="2014-11" db="EMBL/GenBank/DDBJ databases">
        <authorList>
            <person name="Zhu J."/>
            <person name="Qi W."/>
            <person name="Song R."/>
        </authorList>
    </citation>
    <scope>NUCLEOTIDE SEQUENCE [LARGE SCALE GENOMIC DNA]</scope>
</reference>
<dbReference type="Proteomes" id="UP000041254">
    <property type="component" value="Unassembled WGS sequence"/>
</dbReference>